<dbReference type="AlphaFoldDB" id="A0A8J4Q866"/>
<reference evidence="8" key="1">
    <citation type="submission" date="2020-01" db="EMBL/GenBank/DDBJ databases">
        <title>Development of genomics and gene disruption for Polysphondylium violaceum indicates a role for the polyketide synthase stlB in stalk morphogenesis.</title>
        <authorList>
            <person name="Narita B."/>
            <person name="Kawabe Y."/>
            <person name="Kin K."/>
            <person name="Saito T."/>
            <person name="Gibbs R."/>
            <person name="Kuspa A."/>
            <person name="Muzny D."/>
            <person name="Queller D."/>
            <person name="Richards S."/>
            <person name="Strassman J."/>
            <person name="Sucgang R."/>
            <person name="Worley K."/>
            <person name="Schaap P."/>
        </authorList>
    </citation>
    <scope>NUCLEOTIDE SEQUENCE</scope>
    <source>
        <strain evidence="8">QSvi11</strain>
    </source>
</reference>
<dbReference type="SMART" id="SM00317">
    <property type="entry name" value="SET"/>
    <property type="match status" value="1"/>
</dbReference>
<dbReference type="GO" id="GO:0005634">
    <property type="term" value="C:nucleus"/>
    <property type="evidence" value="ECO:0007669"/>
    <property type="project" value="TreeGrafter"/>
</dbReference>
<evidence type="ECO:0000256" key="4">
    <source>
        <dbReference type="ARBA" id="ARBA00022833"/>
    </source>
</evidence>
<dbReference type="Proteomes" id="UP000695562">
    <property type="component" value="Unassembled WGS sequence"/>
</dbReference>
<dbReference type="InterPro" id="IPR050869">
    <property type="entry name" value="H3K4_H4K5_MeTrfase"/>
</dbReference>
<evidence type="ECO:0000313" key="9">
    <source>
        <dbReference type="Proteomes" id="UP000695562"/>
    </source>
</evidence>
<dbReference type="OrthoDB" id="20143at2759"/>
<organism evidence="8 9">
    <name type="scientific">Polysphondylium violaceum</name>
    <dbReference type="NCBI Taxonomy" id="133409"/>
    <lineage>
        <taxon>Eukaryota</taxon>
        <taxon>Amoebozoa</taxon>
        <taxon>Evosea</taxon>
        <taxon>Eumycetozoa</taxon>
        <taxon>Dictyostelia</taxon>
        <taxon>Dictyosteliales</taxon>
        <taxon>Dictyosteliaceae</taxon>
        <taxon>Polysphondylium</taxon>
    </lineage>
</organism>
<feature type="domain" description="MYND-type" evidence="7">
    <location>
        <begin position="87"/>
        <end position="127"/>
    </location>
</feature>
<dbReference type="PROSITE" id="PS01360">
    <property type="entry name" value="ZF_MYND_1"/>
    <property type="match status" value="1"/>
</dbReference>
<keyword evidence="9" id="KW-1185">Reference proteome</keyword>
<evidence type="ECO:0000256" key="1">
    <source>
        <dbReference type="ARBA" id="ARBA00004038"/>
    </source>
</evidence>
<dbReference type="InterPro" id="IPR046341">
    <property type="entry name" value="SET_dom_sf"/>
</dbReference>
<dbReference type="PANTHER" id="PTHR12197:SF251">
    <property type="entry name" value="EG:BACR7C10.4 PROTEIN"/>
    <property type="match status" value="1"/>
</dbReference>
<dbReference type="Gene3D" id="2.170.270.10">
    <property type="entry name" value="SET domain"/>
    <property type="match status" value="1"/>
</dbReference>
<dbReference type="Pfam" id="PF01753">
    <property type="entry name" value="zf-MYND"/>
    <property type="match status" value="1"/>
</dbReference>
<evidence type="ECO:0000256" key="2">
    <source>
        <dbReference type="ARBA" id="ARBA00022723"/>
    </source>
</evidence>
<dbReference type="EMBL" id="AJWJ01000058">
    <property type="protein sequence ID" value="KAF2076496.1"/>
    <property type="molecule type" value="Genomic_DNA"/>
</dbReference>
<sequence>MLCVGSPLTELDEVEVKSSALDKRVACIQELTKECGFGDEGKWKLKVDKSAIHGVGVFACKDFKVGDEILLAEPFVHLADMSKEDRCDGCWKTSKSVRLTLCKRCKFVSYCSKACEAKMSALHKLECEKMLAYSRTILFQDGHFQRVVMIARMFFIEQMGKRENGCLELIKQLDFGDEPKSKDYVSNVKQMSYNMEYYMDDDVTYDWQKILPICDKFQSSSFLLEQDQSRMLTPLVNLFNHACDPNAYRKRLDGQKLSIIAIKDIKKGDEIRFSYVRGYDKKVTFKALKDGAFTFCGCADCSIIELTDSKDKYYRCKDTNCNGRVDVRLCSNLPVNKNYGTYHAICLKCSSIYDADKLKKKGDVIKLNLSEKFPFVARNVQELMLRLYFEHFHDLDSHLLMLFTTVDLLSVSDRNIIKRIELAALARYGFYSERVYSIYCSIFVRLITNPATVPEGMYFLRRLETIGTTLKCGNDDPSFSQMKTNVKKRYARSVSIDNILPSPDIYFDRSLL</sequence>
<keyword evidence="4" id="KW-0862">Zinc</keyword>
<gene>
    <name evidence="8" type="ORF">CYY_002173</name>
</gene>
<evidence type="ECO:0000259" key="6">
    <source>
        <dbReference type="PROSITE" id="PS50280"/>
    </source>
</evidence>
<dbReference type="InterPro" id="IPR002893">
    <property type="entry name" value="Znf_MYND"/>
</dbReference>
<dbReference type="Pfam" id="PF00856">
    <property type="entry name" value="SET"/>
    <property type="match status" value="1"/>
</dbReference>
<protein>
    <recommendedName>
        <fullName evidence="10">SET domain-containing protein</fullName>
    </recommendedName>
</protein>
<keyword evidence="2" id="KW-0479">Metal-binding</keyword>
<keyword evidence="3 5" id="KW-0863">Zinc-finger</keyword>
<dbReference type="PROSITE" id="PS50865">
    <property type="entry name" value="ZF_MYND_2"/>
    <property type="match status" value="1"/>
</dbReference>
<dbReference type="Gene3D" id="1.10.220.160">
    <property type="match status" value="1"/>
</dbReference>
<name>A0A8J4Q866_9MYCE</name>
<evidence type="ECO:0000313" key="8">
    <source>
        <dbReference type="EMBL" id="KAF2076496.1"/>
    </source>
</evidence>
<dbReference type="GO" id="GO:0008270">
    <property type="term" value="F:zinc ion binding"/>
    <property type="evidence" value="ECO:0007669"/>
    <property type="project" value="UniProtKB-KW"/>
</dbReference>
<accession>A0A8J4Q866</accession>
<comment type="caution">
    <text evidence="8">The sequence shown here is derived from an EMBL/GenBank/DDBJ whole genome shotgun (WGS) entry which is preliminary data.</text>
</comment>
<dbReference type="PANTHER" id="PTHR12197">
    <property type="entry name" value="HISTONE-LYSINE N-METHYLTRANSFERASE SMYD"/>
    <property type="match status" value="1"/>
</dbReference>
<dbReference type="Gene3D" id="6.10.140.2220">
    <property type="match status" value="1"/>
</dbReference>
<comment type="function">
    <text evidence="1">Probable methyltransferase.</text>
</comment>
<proteinExistence type="predicted"/>
<dbReference type="SUPFAM" id="SSF144232">
    <property type="entry name" value="HIT/MYND zinc finger-like"/>
    <property type="match status" value="1"/>
</dbReference>
<dbReference type="SUPFAM" id="SSF82199">
    <property type="entry name" value="SET domain"/>
    <property type="match status" value="1"/>
</dbReference>
<evidence type="ECO:0000256" key="5">
    <source>
        <dbReference type="PROSITE-ProRule" id="PRU00134"/>
    </source>
</evidence>
<evidence type="ECO:0008006" key="10">
    <source>
        <dbReference type="Google" id="ProtNLM"/>
    </source>
</evidence>
<evidence type="ECO:0000256" key="3">
    <source>
        <dbReference type="ARBA" id="ARBA00022771"/>
    </source>
</evidence>
<dbReference type="InterPro" id="IPR001214">
    <property type="entry name" value="SET_dom"/>
</dbReference>
<feature type="domain" description="SET" evidence="6">
    <location>
        <begin position="43"/>
        <end position="276"/>
    </location>
</feature>
<dbReference type="PROSITE" id="PS50280">
    <property type="entry name" value="SET"/>
    <property type="match status" value="1"/>
</dbReference>
<evidence type="ECO:0000259" key="7">
    <source>
        <dbReference type="PROSITE" id="PS50865"/>
    </source>
</evidence>